<organism evidence="1 2">
    <name type="scientific">Flavobacterium branchiophilum</name>
    <dbReference type="NCBI Taxonomy" id="55197"/>
    <lineage>
        <taxon>Bacteria</taxon>
        <taxon>Pseudomonadati</taxon>
        <taxon>Bacteroidota</taxon>
        <taxon>Flavobacteriia</taxon>
        <taxon>Flavobacteriales</taxon>
        <taxon>Flavobacteriaceae</taxon>
        <taxon>Flavobacterium</taxon>
    </lineage>
</organism>
<dbReference type="Proteomes" id="UP000320773">
    <property type="component" value="Unassembled WGS sequence"/>
</dbReference>
<evidence type="ECO:0000313" key="1">
    <source>
        <dbReference type="EMBL" id="TQM41328.1"/>
    </source>
</evidence>
<comment type="caution">
    <text evidence="1">The sequence shown here is derived from an EMBL/GenBank/DDBJ whole genome shotgun (WGS) entry which is preliminary data.</text>
</comment>
<protein>
    <recommendedName>
        <fullName evidence="3">Lipoprotein</fullName>
    </recommendedName>
</protein>
<dbReference type="PROSITE" id="PS51257">
    <property type="entry name" value="PROKAR_LIPOPROTEIN"/>
    <property type="match status" value="1"/>
</dbReference>
<proteinExistence type="predicted"/>
<evidence type="ECO:0000313" key="2">
    <source>
        <dbReference type="Proteomes" id="UP000320773"/>
    </source>
</evidence>
<dbReference type="AlphaFoldDB" id="A0A543G5H0"/>
<name>A0A543G5H0_9FLAO</name>
<accession>A0A543G5H0</accession>
<reference evidence="1 2" key="1">
    <citation type="submission" date="2019-06" db="EMBL/GenBank/DDBJ databases">
        <title>Genomic Encyclopedia of Archaeal and Bacterial Type Strains, Phase II (KMG-II): from individual species to whole genera.</title>
        <authorList>
            <person name="Goeker M."/>
        </authorList>
    </citation>
    <scope>NUCLEOTIDE SEQUENCE [LARGE SCALE GENOMIC DNA]</scope>
    <source>
        <strain evidence="1 2">DSM 24789</strain>
    </source>
</reference>
<sequence>MKTSIIIILLFCLISSCNHKKNKLTNQSLDTLITVKSENINCLKGTKGFVKKFGMVIPRYFELIDYISIDINDDGKQDTIAVLSPSSFIPINVREVCDTINVENRLLVNFTNINNIKSKATIFPDIISNDISAAWGGYETLKNIKKNVFALQGDTGQGCKFKYNIYMSIIKKNIYVDSLNFISYCPGNDLSYRTKTYNFKKKLEIKYFNRKKLDSLKSIYGFN</sequence>
<evidence type="ECO:0008006" key="3">
    <source>
        <dbReference type="Google" id="ProtNLM"/>
    </source>
</evidence>
<dbReference type="EMBL" id="VFPJ01000001">
    <property type="protein sequence ID" value="TQM41328.1"/>
    <property type="molecule type" value="Genomic_DNA"/>
</dbReference>
<gene>
    <name evidence="1" type="ORF">BC670_2279</name>
</gene>
<dbReference type="RefSeq" id="WP_089080912.1">
    <property type="nucleotide sequence ID" value="NZ_VFPJ01000001.1"/>
</dbReference>